<name>A0ABY7TNK9_9SPHN</name>
<evidence type="ECO:0000313" key="4">
    <source>
        <dbReference type="Proteomes" id="UP001220395"/>
    </source>
</evidence>
<feature type="chain" id="PRO_5046683535" evidence="1">
    <location>
        <begin position="28"/>
        <end position="134"/>
    </location>
</feature>
<keyword evidence="3" id="KW-0503">Monooxygenase</keyword>
<dbReference type="InterPro" id="IPR011008">
    <property type="entry name" value="Dimeric_a/b-barrel"/>
</dbReference>
<dbReference type="Pfam" id="PF03992">
    <property type="entry name" value="ABM"/>
    <property type="match status" value="1"/>
</dbReference>
<evidence type="ECO:0000259" key="2">
    <source>
        <dbReference type="PROSITE" id="PS51725"/>
    </source>
</evidence>
<dbReference type="InterPro" id="IPR006311">
    <property type="entry name" value="TAT_signal"/>
</dbReference>
<dbReference type="PROSITE" id="PS51725">
    <property type="entry name" value="ABM"/>
    <property type="match status" value="1"/>
</dbReference>
<dbReference type="PROSITE" id="PS51318">
    <property type="entry name" value="TAT"/>
    <property type="match status" value="1"/>
</dbReference>
<dbReference type="SUPFAM" id="SSF54909">
    <property type="entry name" value="Dimeric alpha+beta barrel"/>
    <property type="match status" value="1"/>
</dbReference>
<feature type="signal peptide" evidence="1">
    <location>
        <begin position="1"/>
        <end position="27"/>
    </location>
</feature>
<keyword evidence="3" id="KW-0560">Oxidoreductase</keyword>
<evidence type="ECO:0000256" key="1">
    <source>
        <dbReference type="SAM" id="SignalP"/>
    </source>
</evidence>
<keyword evidence="4" id="KW-1185">Reference proteome</keyword>
<gene>
    <name evidence="3" type="ORF">PQ455_06265</name>
</gene>
<evidence type="ECO:0000313" key="3">
    <source>
        <dbReference type="EMBL" id="WCT74821.1"/>
    </source>
</evidence>
<protein>
    <submittedName>
        <fullName evidence="3">Quinol monooxygenase</fullName>
    </submittedName>
</protein>
<dbReference type="InterPro" id="IPR007138">
    <property type="entry name" value="ABM_dom"/>
</dbReference>
<accession>A0ABY7TNK9</accession>
<feature type="domain" description="ABM" evidence="2">
    <location>
        <begin position="38"/>
        <end position="123"/>
    </location>
</feature>
<sequence length="134" mass="13425">MTPDRRGFLAGTLAAAAIGASSSGAAAAATHTAATPMHGLIGRMTAKPGTRDQLIAILLEGTGAMPGCLSYIVAKDPADADAIWITEVWDSKASHAASLSLPAVKAAIAKGRPLIAGFDKGQETVPVGGHGLVR</sequence>
<dbReference type="RefSeq" id="WP_273690182.1">
    <property type="nucleotide sequence ID" value="NZ_CP117411.1"/>
</dbReference>
<dbReference type="EMBL" id="CP117411">
    <property type="protein sequence ID" value="WCT74821.1"/>
    <property type="molecule type" value="Genomic_DNA"/>
</dbReference>
<keyword evidence="1" id="KW-0732">Signal</keyword>
<dbReference type="Gene3D" id="3.30.70.100">
    <property type="match status" value="1"/>
</dbReference>
<dbReference type="GO" id="GO:0004497">
    <property type="term" value="F:monooxygenase activity"/>
    <property type="evidence" value="ECO:0007669"/>
    <property type="project" value="UniProtKB-KW"/>
</dbReference>
<dbReference type="Proteomes" id="UP001220395">
    <property type="component" value="Chromosome"/>
</dbReference>
<reference evidence="3 4" key="1">
    <citation type="submission" date="2023-02" db="EMBL/GenBank/DDBJ databases">
        <title>Genome sequence of Sphingomonas naphthae.</title>
        <authorList>
            <person name="Kim S."/>
            <person name="Heo J."/>
            <person name="Kwon S.-W."/>
        </authorList>
    </citation>
    <scope>NUCLEOTIDE SEQUENCE [LARGE SCALE GENOMIC DNA]</scope>
    <source>
        <strain evidence="3 4">KACC 18716</strain>
    </source>
</reference>
<proteinExistence type="predicted"/>
<organism evidence="3 4">
    <name type="scientific">Sphingomonas naphthae</name>
    <dbReference type="NCBI Taxonomy" id="1813468"/>
    <lineage>
        <taxon>Bacteria</taxon>
        <taxon>Pseudomonadati</taxon>
        <taxon>Pseudomonadota</taxon>
        <taxon>Alphaproteobacteria</taxon>
        <taxon>Sphingomonadales</taxon>
        <taxon>Sphingomonadaceae</taxon>
        <taxon>Sphingomonas</taxon>
    </lineage>
</organism>